<accession>A0A3G9GGQ9</accession>
<protein>
    <recommendedName>
        <fullName evidence="3">YkgJ family cysteine cluster protein</fullName>
    </recommendedName>
</protein>
<evidence type="ECO:0000313" key="2">
    <source>
        <dbReference type="Proteomes" id="UP000198290"/>
    </source>
</evidence>
<dbReference type="EMBL" id="AP018823">
    <property type="protein sequence ID" value="BBF85282.1"/>
    <property type="molecule type" value="Genomic_DNA"/>
</dbReference>
<name>A0A3G9GGQ9_9NEIS</name>
<dbReference type="KEGG" id="amah:DLM_1665"/>
<dbReference type="AlphaFoldDB" id="A0A3G9GGQ9"/>
<keyword evidence="2" id="KW-1185">Reference proteome</keyword>
<reference evidence="2" key="3">
    <citation type="journal article" date="2017" name="Plant Physiol. Biochem.">
        <title>Differential oxidative and antioxidative response of duckweed Lemna minor toward plant growth promoting/inhibiting bacteria.</title>
        <authorList>
            <person name="Ishizawa H."/>
            <person name="Kuroda M."/>
            <person name="Morikawa M."/>
            <person name="Ike M."/>
        </authorList>
    </citation>
    <scope>NUCLEOTIDE SEQUENCE [LARGE SCALE GENOMIC DNA]</scope>
    <source>
        <strain evidence="2">H3</strain>
    </source>
</reference>
<reference evidence="1 2" key="2">
    <citation type="journal article" date="2017" name="Genome Announc.">
        <title>Draft genome sequence of Aquitalea magnusonii strain H3, a plant growth-promoting bacterium of duckweed Lemna minor.</title>
        <authorList>
            <person name="Ishizawa H."/>
            <person name="Kuroda M."/>
            <person name="Ike M."/>
        </authorList>
    </citation>
    <scope>NUCLEOTIDE SEQUENCE [LARGE SCALE GENOMIC DNA]</scope>
    <source>
        <strain evidence="1 2">H3</strain>
    </source>
</reference>
<evidence type="ECO:0000313" key="1">
    <source>
        <dbReference type="EMBL" id="BBF85282.1"/>
    </source>
</evidence>
<reference evidence="2" key="1">
    <citation type="journal article" date="2017" name="Biotechnol. Biofuels">
        <title>Evaluation of environmental bacterial communities as a factor affecting the growth of duckweed Lemna minor.</title>
        <authorList>
            <person name="Ishizawa H."/>
            <person name="Kuroda M."/>
            <person name="Morikawa M."/>
            <person name="Ike M."/>
        </authorList>
    </citation>
    <scope>NUCLEOTIDE SEQUENCE [LARGE SCALE GENOMIC DNA]</scope>
    <source>
        <strain evidence="2">H3</strain>
    </source>
</reference>
<sequence length="216" mass="22804">MVTLSKEEAAALQASIGQVSRRVAAALQAAPAREHVLQFVTHLHAGIDKTVAQAMQRGLPPACQPGCDSCCHLRVEASQAEALHIARHLRQGGPQQVQRLRQRLLWRQAQGQAAGPLARLACVFLQDGLCSIYALRPASCRKAHSFSAAACRSQAAEIPQDLSITLAAEALQGGCAAGYRQAGLAAAALELTAAMLWALDEAAEAAWLAGRDSMPD</sequence>
<gene>
    <name evidence="1" type="ORF">DLM_1665</name>
</gene>
<dbReference type="InterPro" id="IPR005358">
    <property type="entry name" value="Puta_zinc/iron-chelating_dom"/>
</dbReference>
<dbReference type="Proteomes" id="UP000198290">
    <property type="component" value="Chromosome"/>
</dbReference>
<proteinExistence type="predicted"/>
<dbReference type="OrthoDB" id="9779822at2"/>
<dbReference type="Pfam" id="PF03692">
    <property type="entry name" value="CxxCxxCC"/>
    <property type="match status" value="1"/>
</dbReference>
<organism evidence="1 2">
    <name type="scientific">Aquitalea magnusonii</name>
    <dbReference type="NCBI Taxonomy" id="332411"/>
    <lineage>
        <taxon>Bacteria</taxon>
        <taxon>Pseudomonadati</taxon>
        <taxon>Pseudomonadota</taxon>
        <taxon>Betaproteobacteria</taxon>
        <taxon>Neisseriales</taxon>
        <taxon>Chromobacteriaceae</taxon>
        <taxon>Aquitalea</taxon>
    </lineage>
</organism>
<dbReference type="RefSeq" id="WP_089083492.1">
    <property type="nucleotide sequence ID" value="NZ_AP018823.1"/>
</dbReference>
<evidence type="ECO:0008006" key="3">
    <source>
        <dbReference type="Google" id="ProtNLM"/>
    </source>
</evidence>